<organism evidence="7">
    <name type="scientific">uncultured Truepera sp</name>
    <dbReference type="NCBI Taxonomy" id="543023"/>
    <lineage>
        <taxon>Bacteria</taxon>
        <taxon>Thermotogati</taxon>
        <taxon>Deinococcota</taxon>
        <taxon>Deinococci</taxon>
        <taxon>Trueperales</taxon>
        <taxon>Trueperaceae</taxon>
        <taxon>Truepera</taxon>
        <taxon>environmental samples</taxon>
    </lineage>
</organism>
<dbReference type="InterPro" id="IPR019108">
    <property type="entry name" value="Caa3_assmbl_CtaG-rel"/>
</dbReference>
<evidence type="ECO:0000256" key="4">
    <source>
        <dbReference type="ARBA" id="ARBA00022989"/>
    </source>
</evidence>
<reference evidence="7" key="1">
    <citation type="submission" date="2020-02" db="EMBL/GenBank/DDBJ databases">
        <authorList>
            <person name="Meier V. D."/>
        </authorList>
    </citation>
    <scope>NUCLEOTIDE SEQUENCE</scope>
    <source>
        <strain evidence="7">AVDCRST_MAG86</strain>
    </source>
</reference>
<dbReference type="EMBL" id="CADCWP010000238">
    <property type="protein sequence ID" value="CAA9580098.1"/>
    <property type="molecule type" value="Genomic_DNA"/>
</dbReference>
<keyword evidence="5 6" id="KW-0472">Membrane</keyword>
<accession>A0A6J4VJ04</accession>
<keyword evidence="4 6" id="KW-1133">Transmembrane helix</keyword>
<keyword evidence="3 6" id="KW-0812">Transmembrane</keyword>
<evidence type="ECO:0000256" key="2">
    <source>
        <dbReference type="ARBA" id="ARBA00022475"/>
    </source>
</evidence>
<keyword evidence="2" id="KW-1003">Cell membrane</keyword>
<dbReference type="GO" id="GO:0005886">
    <property type="term" value="C:plasma membrane"/>
    <property type="evidence" value="ECO:0007669"/>
    <property type="project" value="UniProtKB-SubCell"/>
</dbReference>
<name>A0A6J4VJ04_9DEIN</name>
<sequence length="265" mass="29851">MTGHWQLDPVLIGGLLTLALVYFLLTGPLRARFAPGRAYPGRQAALFYSAVVILYLAEGSPLHDLAEMSSFSAHMFQHMLLSYVVPTTMLRGTPDWLVRPLLLHPKVRPVATVLTQPVVAFLVFSLFFSLWHLPVIYEGALQNSTLHHLEHVAFLFTALMLWWPLLSPLPELPRLSYAGALIYLFLLPIAQLPVFAAVTFADHSLYPTYANAPHIMFGDARADQTFGGALMKVGGLITFGLPFILTFFEWYRKENTTHYRKRVRA</sequence>
<protein>
    <submittedName>
        <fullName evidence="7">Cytochrome c oxidase caa3-type assembly factor CtaG_BS (Unrelated to Cox11-CtaG family)</fullName>
    </submittedName>
</protein>
<comment type="subcellular location">
    <subcellularLocation>
        <location evidence="1">Cell membrane</location>
        <topology evidence="1">Multi-pass membrane protein</topology>
    </subcellularLocation>
</comment>
<feature type="transmembrane region" description="Helical" evidence="6">
    <location>
        <begin position="6"/>
        <end position="25"/>
    </location>
</feature>
<evidence type="ECO:0000256" key="6">
    <source>
        <dbReference type="SAM" id="Phobius"/>
    </source>
</evidence>
<feature type="transmembrane region" description="Helical" evidence="6">
    <location>
        <begin position="229"/>
        <end position="251"/>
    </location>
</feature>
<evidence type="ECO:0000313" key="7">
    <source>
        <dbReference type="EMBL" id="CAA9580098.1"/>
    </source>
</evidence>
<feature type="transmembrane region" description="Helical" evidence="6">
    <location>
        <begin position="151"/>
        <end position="169"/>
    </location>
</feature>
<evidence type="ECO:0000256" key="5">
    <source>
        <dbReference type="ARBA" id="ARBA00023136"/>
    </source>
</evidence>
<feature type="transmembrane region" description="Helical" evidence="6">
    <location>
        <begin position="181"/>
        <end position="201"/>
    </location>
</feature>
<evidence type="ECO:0000256" key="3">
    <source>
        <dbReference type="ARBA" id="ARBA00022692"/>
    </source>
</evidence>
<gene>
    <name evidence="7" type="ORF">AVDCRST_MAG86-2680</name>
</gene>
<proteinExistence type="predicted"/>
<dbReference type="Pfam" id="PF09678">
    <property type="entry name" value="Caa3_CtaG"/>
    <property type="match status" value="1"/>
</dbReference>
<feature type="transmembrane region" description="Helical" evidence="6">
    <location>
        <begin position="110"/>
        <end position="131"/>
    </location>
</feature>
<dbReference type="AlphaFoldDB" id="A0A6J4VJ04"/>
<evidence type="ECO:0000256" key="1">
    <source>
        <dbReference type="ARBA" id="ARBA00004651"/>
    </source>
</evidence>